<dbReference type="AlphaFoldDB" id="A0A2Z2KQE1"/>
<dbReference type="PANTHER" id="PTHR43308:SF5">
    <property type="entry name" value="S-LAYER PROTEIN _ PEPTIDOGLYCAN ENDO-BETA-N-ACETYLGLUCOSAMINIDASE"/>
    <property type="match status" value="1"/>
</dbReference>
<dbReference type="Proteomes" id="UP000249890">
    <property type="component" value="Chromosome"/>
</dbReference>
<dbReference type="InterPro" id="IPR001119">
    <property type="entry name" value="SLH_dom"/>
</dbReference>
<proteinExistence type="predicted"/>
<evidence type="ECO:0000313" key="3">
    <source>
        <dbReference type="EMBL" id="ASA24939.1"/>
    </source>
</evidence>
<feature type="compositionally biased region" description="Low complexity" evidence="1">
    <location>
        <begin position="331"/>
        <end position="411"/>
    </location>
</feature>
<dbReference type="SMART" id="SM00635">
    <property type="entry name" value="BID_2"/>
    <property type="match status" value="2"/>
</dbReference>
<evidence type="ECO:0000256" key="1">
    <source>
        <dbReference type="SAM" id="MobiDB-lite"/>
    </source>
</evidence>
<dbReference type="PROSITE" id="PS51257">
    <property type="entry name" value="PROKAR_LIPOPROTEIN"/>
    <property type="match status" value="1"/>
</dbReference>
<feature type="domain" description="SLH" evidence="2">
    <location>
        <begin position="714"/>
        <end position="774"/>
    </location>
</feature>
<dbReference type="Pfam" id="PF02368">
    <property type="entry name" value="Big_2"/>
    <property type="match status" value="2"/>
</dbReference>
<feature type="domain" description="SLH" evidence="2">
    <location>
        <begin position="591"/>
        <end position="654"/>
    </location>
</feature>
<gene>
    <name evidence="3" type="ORF">B9T62_31800</name>
</gene>
<dbReference type="EMBL" id="CP021780">
    <property type="protein sequence ID" value="ASA24939.1"/>
    <property type="molecule type" value="Genomic_DNA"/>
</dbReference>
<dbReference type="OrthoDB" id="2506510at2"/>
<keyword evidence="4" id="KW-1185">Reference proteome</keyword>
<dbReference type="SUPFAM" id="SSF49373">
    <property type="entry name" value="Invasin/intimin cell-adhesion fragments"/>
    <property type="match status" value="2"/>
</dbReference>
<dbReference type="PANTHER" id="PTHR43308">
    <property type="entry name" value="OUTER MEMBRANE PROTEIN ALPHA-RELATED"/>
    <property type="match status" value="1"/>
</dbReference>
<protein>
    <recommendedName>
        <fullName evidence="2">SLH domain-containing protein</fullName>
    </recommendedName>
</protein>
<dbReference type="InterPro" id="IPR008964">
    <property type="entry name" value="Invasin/intimin_cell_adhesion"/>
</dbReference>
<evidence type="ECO:0000313" key="4">
    <source>
        <dbReference type="Proteomes" id="UP000249890"/>
    </source>
</evidence>
<accession>A0A2Z2KQE1</accession>
<reference evidence="3 4" key="1">
    <citation type="submission" date="2017-06" db="EMBL/GenBank/DDBJ databases">
        <title>Complete genome sequence of Paenibacillus donghaensis KCTC 13049T isolated from East Sea sediment, South Korea.</title>
        <authorList>
            <person name="Jung B.K."/>
            <person name="Hong S.-J."/>
            <person name="Shin J.-H."/>
        </authorList>
    </citation>
    <scope>NUCLEOTIDE SEQUENCE [LARGE SCALE GENOMIC DNA]</scope>
    <source>
        <strain evidence="3 4">KCTC 13049</strain>
    </source>
</reference>
<sequence length="778" mass="79222">MSYKNLRGCGIQMKRSSTWKVFMILALVSALLSGCVLTASSITINYTNEKPSSSEQLFFRYLDGTVVQVPDAGSGNSVTVPTNSTKTIVGGYVTDNGISWVPDYSYGPFGSYTLNVNGLQIHKPTSAVDHIVLAKQPEMDANQPGYLNITLAVYDSDGELVKGRTEIFAHASDPNLVFYNTDPDVNNKGEAVVKEGFSWYTVDGLVTFLIQSGTTDIPTPIAVYSGAQLITDNVLHKITGVKVGTPGDVYSLHVGDSVAMNAEISPADAANPVVTWSVLDGTGSAAIDADGLLTALSAGTVTVQATANDGSGVVGSTQITITAAPTPTPTPAATATAAPTPTPTPAATATAAPTPTPTPAATATAAPTPTPTPAATATAAPTPTPTPAATATAAPTPTPTPAATATAVPTLTPTPAATATAVPTLTPTPATVTVLVYSITVTGDSSVQAGQSIQLAAAVAPAEATDKAVAWSAQNGTGAATIDASGVLTGTSAGTIIVKAAAVDGSAVYGTKAVEVIAAYVGGNGGGSSSTPIPTTVVVSTPMPTPMPVATPAATPGPSTQPKANFNDKVVNIENLISSLSKKVEEAKAQPAAVKFTDTTSHWAAATVDIFIKLGVVNGYKDGTFHPNASITRAEFATIIAKVFDLSSTVTGSELTDISGHWAEASIRTLRDKGVISGYQNGTFKPNQEISRAEIISIIAKIVNLNSVNTAGAPAFSDIDAVWNKDQIEQAAAAGIISGDAKGDFLPKKQASRAEALTIVLHVLQSNPELNTLLESIK</sequence>
<dbReference type="InterPro" id="IPR003343">
    <property type="entry name" value="Big_2"/>
</dbReference>
<feature type="region of interest" description="Disordered" evidence="1">
    <location>
        <begin position="322"/>
        <end position="411"/>
    </location>
</feature>
<dbReference type="Gene3D" id="2.60.40.1080">
    <property type="match status" value="2"/>
</dbReference>
<dbReference type="InterPro" id="IPR051465">
    <property type="entry name" value="Cell_Envelope_Struct_Comp"/>
</dbReference>
<dbReference type="Pfam" id="PF00395">
    <property type="entry name" value="SLH"/>
    <property type="match status" value="3"/>
</dbReference>
<organism evidence="3 4">
    <name type="scientific">Paenibacillus donghaensis</name>
    <dbReference type="NCBI Taxonomy" id="414771"/>
    <lineage>
        <taxon>Bacteria</taxon>
        <taxon>Bacillati</taxon>
        <taxon>Bacillota</taxon>
        <taxon>Bacilli</taxon>
        <taxon>Bacillales</taxon>
        <taxon>Paenibacillaceae</taxon>
        <taxon>Paenibacillus</taxon>
    </lineage>
</organism>
<name>A0A2Z2KQE1_9BACL</name>
<evidence type="ECO:0000259" key="2">
    <source>
        <dbReference type="PROSITE" id="PS51272"/>
    </source>
</evidence>
<dbReference type="PROSITE" id="PS51272">
    <property type="entry name" value="SLH"/>
    <property type="match status" value="3"/>
</dbReference>
<dbReference type="KEGG" id="pdh:B9T62_31800"/>
<feature type="domain" description="SLH" evidence="2">
    <location>
        <begin position="655"/>
        <end position="713"/>
    </location>
</feature>